<organism evidence="5 6">
    <name type="scientific">Halogeometricum salsisoli</name>
    <dbReference type="NCBI Taxonomy" id="2950536"/>
    <lineage>
        <taxon>Archaea</taxon>
        <taxon>Methanobacteriati</taxon>
        <taxon>Methanobacteriota</taxon>
        <taxon>Stenosarchaea group</taxon>
        <taxon>Halobacteria</taxon>
        <taxon>Halobacteriales</taxon>
        <taxon>Haloferacaceae</taxon>
        <taxon>Halogeometricum</taxon>
    </lineage>
</organism>
<comment type="cofactor">
    <cofactor evidence="1">
        <name>Zn(2+)</name>
        <dbReference type="ChEBI" id="CHEBI:29105"/>
    </cofactor>
</comment>
<protein>
    <submittedName>
        <fullName evidence="5">3-keto-5-aminohexanoate cleavage protein</fullName>
    </submittedName>
</protein>
<proteinExistence type="predicted"/>
<evidence type="ECO:0000256" key="2">
    <source>
        <dbReference type="ARBA" id="ARBA00022679"/>
    </source>
</evidence>
<keyword evidence="2" id="KW-0808">Transferase</keyword>
<keyword evidence="4" id="KW-0862">Zinc</keyword>
<comment type="caution">
    <text evidence="5">The sequence shown here is derived from an EMBL/GenBank/DDBJ whole genome shotgun (WGS) entry which is preliminary data.</text>
</comment>
<dbReference type="InterPro" id="IPR013785">
    <property type="entry name" value="Aldolase_TIM"/>
</dbReference>
<dbReference type="Proteomes" id="UP001257060">
    <property type="component" value="Unassembled WGS sequence"/>
</dbReference>
<accession>A0ABU2GIL6</accession>
<evidence type="ECO:0000313" key="5">
    <source>
        <dbReference type="EMBL" id="MDS0300677.1"/>
    </source>
</evidence>
<dbReference type="RefSeq" id="WP_310925589.1">
    <property type="nucleotide sequence ID" value="NZ_JAMQOP010000004.1"/>
</dbReference>
<dbReference type="InterPro" id="IPR008567">
    <property type="entry name" value="BKACE"/>
</dbReference>
<evidence type="ECO:0000256" key="3">
    <source>
        <dbReference type="ARBA" id="ARBA00022723"/>
    </source>
</evidence>
<keyword evidence="6" id="KW-1185">Reference proteome</keyword>
<dbReference type="PANTHER" id="PTHR37418">
    <property type="entry name" value="3-KETO-5-AMINOHEXANOATE CLEAVAGE ENZYME-RELATED"/>
    <property type="match status" value="1"/>
</dbReference>
<name>A0ABU2GIL6_9EURY</name>
<dbReference type="EMBL" id="JAMQOP010000004">
    <property type="protein sequence ID" value="MDS0300677.1"/>
    <property type="molecule type" value="Genomic_DNA"/>
</dbReference>
<dbReference type="Gene3D" id="3.20.20.70">
    <property type="entry name" value="Aldolase class I"/>
    <property type="match status" value="1"/>
</dbReference>
<sequence>MSYEDYLAGDPVILTAALTGGVHGKEANPNLPETPEEIGRAAAEAEAAGASVVHLHARRPNGERSFSTERFQEIDDAVRRHADDVIIQHSTGGTAAPDEYRARPLRTDPAPEMASLDMGPLNRYDRLTSENTRGLVNDLYDEMRTRGIKPELEVFNDGHLNEVHGLLDRRDLSAPVYATLIFGPGTLTRPTPQNFLNSIDNLPAGASFNTLGFGRHQLPFAAMGVLFGGHVRVGLKDNVYLRRGELAESNAQLVARAAAIAERLGRPVATTDQAREILRLVD</sequence>
<evidence type="ECO:0000256" key="1">
    <source>
        <dbReference type="ARBA" id="ARBA00001947"/>
    </source>
</evidence>
<dbReference type="PANTHER" id="PTHR37418:SF2">
    <property type="entry name" value="3-KETO-5-AMINOHEXANOATE CLEAVAGE ENZYME"/>
    <property type="match status" value="1"/>
</dbReference>
<dbReference type="Pfam" id="PF05853">
    <property type="entry name" value="BKACE"/>
    <property type="match status" value="1"/>
</dbReference>
<reference evidence="5 6" key="1">
    <citation type="submission" date="2022-06" db="EMBL/GenBank/DDBJ databases">
        <title>Halogeometricum sp. a new haloarchaeum isolate from saline soil.</title>
        <authorList>
            <person name="Strakova D."/>
            <person name="Galisteo C."/>
            <person name="Sanchez-Porro C."/>
            <person name="Ventosa A."/>
        </authorList>
    </citation>
    <scope>NUCLEOTIDE SEQUENCE [LARGE SCALE GENOMIC DNA]</scope>
    <source>
        <strain evidence="5 6">S1BR25-6</strain>
    </source>
</reference>
<evidence type="ECO:0000313" key="6">
    <source>
        <dbReference type="Proteomes" id="UP001257060"/>
    </source>
</evidence>
<keyword evidence="3" id="KW-0479">Metal-binding</keyword>
<evidence type="ECO:0000256" key="4">
    <source>
        <dbReference type="ARBA" id="ARBA00022833"/>
    </source>
</evidence>
<gene>
    <name evidence="5" type="ORF">NDI76_18160</name>
</gene>